<reference evidence="3 4" key="1">
    <citation type="submission" date="2021-12" db="EMBL/GenBank/DDBJ databases">
        <title>Genome sequencing of bacteria with rrn-lacking chromosome and rrn-plasmid.</title>
        <authorList>
            <person name="Anda M."/>
            <person name="Iwasaki W."/>
        </authorList>
    </citation>
    <scope>NUCLEOTIDE SEQUENCE [LARGE SCALE GENOMIC DNA]</scope>
    <source>
        <strain evidence="3 4">NBRC 15940</strain>
    </source>
</reference>
<keyword evidence="4" id="KW-1185">Reference proteome</keyword>
<evidence type="ECO:0000313" key="3">
    <source>
        <dbReference type="EMBL" id="GJM59833.1"/>
    </source>
</evidence>
<gene>
    <name evidence="3" type="ORF">PEDI_03850</name>
</gene>
<evidence type="ECO:0000256" key="1">
    <source>
        <dbReference type="ARBA" id="ARBA00022729"/>
    </source>
</evidence>
<dbReference type="SUPFAM" id="SSF56925">
    <property type="entry name" value="OMPA-like"/>
    <property type="match status" value="1"/>
</dbReference>
<dbReference type="EMBL" id="BQKE01000001">
    <property type="protein sequence ID" value="GJM59833.1"/>
    <property type="molecule type" value="Genomic_DNA"/>
</dbReference>
<name>A0AAN5AKF4_9BACT</name>
<dbReference type="Pfam" id="PF13505">
    <property type="entry name" value="OMP_b-brl"/>
    <property type="match status" value="1"/>
</dbReference>
<sequence length="160" mass="17857">MLLMLTVLTAKADSPLGQGGKQLNFGLGFANYGIPITGSFQYGVHRDMSVEAELSWANRNVKYNKDKYYRRNTFGIVGRFNYHFNTILNIPSNFDLYAGANVGFRIVNYPYDYYGNRTSGLGLGLQVGGRYYFNDQFGINLEFAGGRAVTAGKIGISIRF</sequence>
<proteinExistence type="predicted"/>
<keyword evidence="1" id="KW-0732">Signal</keyword>
<comment type="caution">
    <text evidence="3">The sequence shown here is derived from an EMBL/GenBank/DDBJ whole genome shotgun (WGS) entry which is preliminary data.</text>
</comment>
<organism evidence="3 4">
    <name type="scientific">Persicobacter diffluens</name>
    <dbReference type="NCBI Taxonomy" id="981"/>
    <lineage>
        <taxon>Bacteria</taxon>
        <taxon>Pseudomonadati</taxon>
        <taxon>Bacteroidota</taxon>
        <taxon>Cytophagia</taxon>
        <taxon>Cytophagales</taxon>
        <taxon>Persicobacteraceae</taxon>
        <taxon>Persicobacter</taxon>
    </lineage>
</organism>
<dbReference type="AlphaFoldDB" id="A0AAN5AKF4"/>
<evidence type="ECO:0000259" key="2">
    <source>
        <dbReference type="Pfam" id="PF13505"/>
    </source>
</evidence>
<protein>
    <recommendedName>
        <fullName evidence="2">Outer membrane protein beta-barrel domain-containing protein</fullName>
    </recommendedName>
</protein>
<accession>A0AAN5AKF4</accession>
<feature type="domain" description="Outer membrane protein beta-barrel" evidence="2">
    <location>
        <begin position="4"/>
        <end position="144"/>
    </location>
</feature>
<dbReference type="Gene3D" id="2.40.160.20">
    <property type="match status" value="1"/>
</dbReference>
<dbReference type="Proteomes" id="UP001310022">
    <property type="component" value="Unassembled WGS sequence"/>
</dbReference>
<dbReference type="InterPro" id="IPR027385">
    <property type="entry name" value="Beta-barrel_OMP"/>
</dbReference>
<dbReference type="InterPro" id="IPR011250">
    <property type="entry name" value="OMP/PagP_B-barrel"/>
</dbReference>
<evidence type="ECO:0000313" key="4">
    <source>
        <dbReference type="Proteomes" id="UP001310022"/>
    </source>
</evidence>